<proteinExistence type="predicted"/>
<dbReference type="AlphaFoldDB" id="A0A091BAA2"/>
<name>A0A091BAA2_9GAMM</name>
<comment type="caution">
    <text evidence="1">The sequence shown here is derived from an EMBL/GenBank/DDBJ whole genome shotgun (WGS) entry which is preliminary data.</text>
</comment>
<organism evidence="1 2">
    <name type="scientific">Arenimonas composti TR7-09 = DSM 18010</name>
    <dbReference type="NCBI Taxonomy" id="1121013"/>
    <lineage>
        <taxon>Bacteria</taxon>
        <taxon>Pseudomonadati</taxon>
        <taxon>Pseudomonadota</taxon>
        <taxon>Gammaproteobacteria</taxon>
        <taxon>Lysobacterales</taxon>
        <taxon>Lysobacteraceae</taxon>
        <taxon>Arenimonas</taxon>
    </lineage>
</organism>
<dbReference type="Proteomes" id="UP000029391">
    <property type="component" value="Unassembled WGS sequence"/>
</dbReference>
<evidence type="ECO:0000313" key="2">
    <source>
        <dbReference type="Proteomes" id="UP000029391"/>
    </source>
</evidence>
<dbReference type="EMBL" id="AWXU01000050">
    <property type="protein sequence ID" value="KFN48666.1"/>
    <property type="molecule type" value="Genomic_DNA"/>
</dbReference>
<reference evidence="1 2" key="1">
    <citation type="submission" date="2013-09" db="EMBL/GenBank/DDBJ databases">
        <title>Genome sequencing of Arenimonas composti.</title>
        <authorList>
            <person name="Chen F."/>
            <person name="Wang G."/>
        </authorList>
    </citation>
    <scope>NUCLEOTIDE SEQUENCE [LARGE SCALE GENOMIC DNA]</scope>
    <source>
        <strain evidence="1 2">TR7-09</strain>
    </source>
</reference>
<keyword evidence="2" id="KW-1185">Reference proteome</keyword>
<protein>
    <submittedName>
        <fullName evidence="1">Uncharacterized protein</fullName>
    </submittedName>
</protein>
<sequence>MEGRSFEAIRTEEFRLLGHALPVVIIAGGRGAADTRNRHYVFSSEFGLLAIFQYKEGGETHSIFLSRSAVGFGR</sequence>
<gene>
    <name evidence="1" type="ORF">P873_13925</name>
</gene>
<accession>A0A091BAA2</accession>
<evidence type="ECO:0000313" key="1">
    <source>
        <dbReference type="EMBL" id="KFN48666.1"/>
    </source>
</evidence>